<evidence type="ECO:0000256" key="3">
    <source>
        <dbReference type="ARBA" id="ARBA00022692"/>
    </source>
</evidence>
<dbReference type="EMBL" id="JAWHQM010000011">
    <property type="protein sequence ID" value="KAK5629223.1"/>
    <property type="molecule type" value="Genomic_DNA"/>
</dbReference>
<feature type="transmembrane region" description="Helical" evidence="7">
    <location>
        <begin position="313"/>
        <end position="336"/>
    </location>
</feature>
<comment type="subcellular location">
    <subcellularLocation>
        <location evidence="1">Membrane</location>
    </subcellularLocation>
</comment>
<evidence type="ECO:0000313" key="9">
    <source>
        <dbReference type="Proteomes" id="UP001305414"/>
    </source>
</evidence>
<evidence type="ECO:0000256" key="1">
    <source>
        <dbReference type="ARBA" id="ARBA00004370"/>
    </source>
</evidence>
<evidence type="ECO:0000256" key="7">
    <source>
        <dbReference type="SAM" id="Phobius"/>
    </source>
</evidence>
<dbReference type="InterPro" id="IPR036259">
    <property type="entry name" value="MFS_trans_sf"/>
</dbReference>
<sequence length="732" mass="81698">MAQYHDIELNGGSEASHSYVRGISAANQGPSNVLANYNDQTLRRDAKQFAVRQLGMSDRGGEFDNFIRAAFVARDIDIYYAVARGIVAYAPGELDVDLTEEEMVALQKEKDKLFSERGITMVNLAVSLAAMLQGHVQSSINGSSLYASKFGIHTSGAVDTGGHQWQLGAVNAVPFFTAAVLGCWLALPVNDRLGRRGGMMVSAVLIFISSLLAGLTALILKEEDRWKLLVGVRVVNGIVSTLQSFIPPLSRFQASLPLHTPKNELKSYCFWCQLLTPYVSGEAHLCWRGNYGNYVYFLGNVARITWMLIENRVSFGIMIGFVLNLIFAAIVHSIYGDRNQELIVSLILGAPLIFSIAMLGAVWRCPESPRYYLRGGRSKYDPRTAYEKLKQLRSCELLAMKDIYLLHKTIEQEGREIGLDTLESSVFTKLGQLFTRRRLRNALISTSVVNLSQQLCGINVAAFYSGDFFVSVLSGNNKDLINYDSIIWAMIFSFGFGAVNFFFGLPAFKSIDTLGRRKWLVWTLPLMSFFMLAGALSFPIPWEYRSSDYNTVRMVAFWLYLHAAVYSPGLDRTNTVHTGFGKGCAFAIAVNLGFAGLLTIVFPTINNNLRPSGSLGLFAGFNFVAFVLVFLLVEETKELSLEDLSRVLNVPKHKFIQHQVAYVNWFVKRYFFGSRNEMVPEMDNGAGTQQINSGRMQIPEVEDRSFRTHSEMGSRVSSSRSVSSHHVENYAH</sequence>
<feature type="compositionally biased region" description="Low complexity" evidence="6">
    <location>
        <begin position="714"/>
        <end position="724"/>
    </location>
</feature>
<feature type="transmembrane region" description="Helical" evidence="7">
    <location>
        <begin position="583"/>
        <end position="602"/>
    </location>
</feature>
<feature type="transmembrane region" description="Helical" evidence="7">
    <location>
        <begin position="342"/>
        <end position="363"/>
    </location>
</feature>
<dbReference type="InterPro" id="IPR005828">
    <property type="entry name" value="MFS_sugar_transport-like"/>
</dbReference>
<feature type="transmembrane region" description="Helical" evidence="7">
    <location>
        <begin position="486"/>
        <end position="508"/>
    </location>
</feature>
<name>A0AAN7UL31_9PEZI</name>
<feature type="transmembrane region" description="Helical" evidence="7">
    <location>
        <begin position="552"/>
        <end position="571"/>
    </location>
</feature>
<dbReference type="GO" id="GO:0016020">
    <property type="term" value="C:membrane"/>
    <property type="evidence" value="ECO:0007669"/>
    <property type="project" value="UniProtKB-SubCell"/>
</dbReference>
<evidence type="ECO:0000256" key="2">
    <source>
        <dbReference type="ARBA" id="ARBA00022448"/>
    </source>
</evidence>
<accession>A0AAN7UL31</accession>
<keyword evidence="2" id="KW-0813">Transport</keyword>
<dbReference type="Proteomes" id="UP001305414">
    <property type="component" value="Unassembled WGS sequence"/>
</dbReference>
<dbReference type="InterPro" id="IPR050814">
    <property type="entry name" value="Myo-inositol_Transporter"/>
</dbReference>
<evidence type="ECO:0000256" key="6">
    <source>
        <dbReference type="SAM" id="MobiDB-lite"/>
    </source>
</evidence>
<dbReference type="Pfam" id="PF00083">
    <property type="entry name" value="Sugar_tr"/>
    <property type="match status" value="2"/>
</dbReference>
<reference evidence="8 9" key="1">
    <citation type="submission" date="2023-10" db="EMBL/GenBank/DDBJ databases">
        <title>Draft genome sequence of Xylaria bambusicola isolate GMP-LS, the root and basal stem rot pathogen of sugarcane in Indonesia.</title>
        <authorList>
            <person name="Selvaraj P."/>
            <person name="Muralishankar V."/>
            <person name="Muruganantham S."/>
            <person name="Sp S."/>
            <person name="Haryani S."/>
            <person name="Lau K.J.X."/>
            <person name="Naqvi N.I."/>
        </authorList>
    </citation>
    <scope>NUCLEOTIDE SEQUENCE [LARGE SCALE GENOMIC DNA]</scope>
    <source>
        <strain evidence="8">GMP-LS</strain>
    </source>
</reference>
<dbReference type="AlphaFoldDB" id="A0AAN7UL31"/>
<keyword evidence="5 7" id="KW-0472">Membrane</keyword>
<protein>
    <recommendedName>
        <fullName evidence="10">Major facilitator superfamily (MFS) profile domain-containing protein</fullName>
    </recommendedName>
</protein>
<feature type="transmembrane region" description="Helical" evidence="7">
    <location>
        <begin position="199"/>
        <end position="220"/>
    </location>
</feature>
<proteinExistence type="predicted"/>
<comment type="caution">
    <text evidence="8">The sequence shown here is derived from an EMBL/GenBank/DDBJ whole genome shotgun (WGS) entry which is preliminary data.</text>
</comment>
<evidence type="ECO:0000256" key="4">
    <source>
        <dbReference type="ARBA" id="ARBA00022989"/>
    </source>
</evidence>
<dbReference type="SUPFAM" id="SSF103473">
    <property type="entry name" value="MFS general substrate transporter"/>
    <property type="match status" value="2"/>
</dbReference>
<evidence type="ECO:0000313" key="8">
    <source>
        <dbReference type="EMBL" id="KAK5629223.1"/>
    </source>
</evidence>
<organism evidence="8 9">
    <name type="scientific">Xylaria bambusicola</name>
    <dbReference type="NCBI Taxonomy" id="326684"/>
    <lineage>
        <taxon>Eukaryota</taxon>
        <taxon>Fungi</taxon>
        <taxon>Dikarya</taxon>
        <taxon>Ascomycota</taxon>
        <taxon>Pezizomycotina</taxon>
        <taxon>Sordariomycetes</taxon>
        <taxon>Xylariomycetidae</taxon>
        <taxon>Xylariales</taxon>
        <taxon>Xylariaceae</taxon>
        <taxon>Xylaria</taxon>
    </lineage>
</organism>
<keyword evidence="3 7" id="KW-0812">Transmembrane</keyword>
<feature type="transmembrane region" description="Helical" evidence="7">
    <location>
        <begin position="442"/>
        <end position="466"/>
    </location>
</feature>
<dbReference type="GO" id="GO:0022857">
    <property type="term" value="F:transmembrane transporter activity"/>
    <property type="evidence" value="ECO:0007669"/>
    <property type="project" value="InterPro"/>
</dbReference>
<gene>
    <name evidence="8" type="ORF">RRF57_004938</name>
</gene>
<feature type="transmembrane region" description="Helical" evidence="7">
    <location>
        <begin position="165"/>
        <end position="187"/>
    </location>
</feature>
<keyword evidence="4 7" id="KW-1133">Transmembrane helix</keyword>
<evidence type="ECO:0008006" key="10">
    <source>
        <dbReference type="Google" id="ProtNLM"/>
    </source>
</evidence>
<feature type="transmembrane region" description="Helical" evidence="7">
    <location>
        <begin position="520"/>
        <end position="540"/>
    </location>
</feature>
<evidence type="ECO:0000256" key="5">
    <source>
        <dbReference type="ARBA" id="ARBA00023136"/>
    </source>
</evidence>
<dbReference type="Gene3D" id="1.20.1250.20">
    <property type="entry name" value="MFS general substrate transporter like domains"/>
    <property type="match status" value="1"/>
</dbReference>
<feature type="transmembrane region" description="Helical" evidence="7">
    <location>
        <begin position="614"/>
        <end position="633"/>
    </location>
</feature>
<keyword evidence="9" id="KW-1185">Reference proteome</keyword>
<dbReference type="PANTHER" id="PTHR48020:SF12">
    <property type="entry name" value="PROTON MYO-INOSITOL COTRANSPORTER"/>
    <property type="match status" value="1"/>
</dbReference>
<feature type="region of interest" description="Disordered" evidence="6">
    <location>
        <begin position="709"/>
        <end position="732"/>
    </location>
</feature>
<dbReference type="PANTHER" id="PTHR48020">
    <property type="entry name" value="PROTON MYO-INOSITOL COTRANSPORTER"/>
    <property type="match status" value="1"/>
</dbReference>